<evidence type="ECO:0000256" key="4">
    <source>
        <dbReference type="ARBA" id="ARBA00022857"/>
    </source>
</evidence>
<dbReference type="HAMAP" id="MF_01110">
    <property type="entry name" value="ArgC_type2"/>
    <property type="match status" value="1"/>
</dbReference>
<sequence length="318" mass="35119">MSIPQIFIDGNTGTTGMLIRERLLTRRDIELISLDDQQRKDLKYRRDALYASDVAFLCLPDEIAKQAASIAEKSNTKLIDASTAHRTDDRWVYGFAEFKAGQREAIMSAKRISNPGCYATGVIGILAPLIKAGLLPVDYPFTINAISGYSGGGKSLIARYESEDAENYKPDPFWQYGLSLNHKHLAEITCQLGLVHPPIFQPSVANYAQGMLVNVPLVLWQIDGKPTARSLHEILLAHYSNSCFVRVASFNETENLQELNPQALNGTNMMEIFVLSDDNTRRTVITARLDNLGKGSSGAAIQNMNLLLGMPENTSIVI</sequence>
<dbReference type="GO" id="GO:0003942">
    <property type="term" value="F:N-acetyl-gamma-glutamyl-phosphate reductase activity"/>
    <property type="evidence" value="ECO:0007669"/>
    <property type="project" value="UniProtKB-UniRule"/>
</dbReference>
<dbReference type="Proteomes" id="UP000010077">
    <property type="component" value="Chromosome"/>
</dbReference>
<evidence type="ECO:0000259" key="7">
    <source>
        <dbReference type="SMART" id="SM00859"/>
    </source>
</evidence>
<evidence type="ECO:0000313" key="8">
    <source>
        <dbReference type="EMBL" id="AFX98929.1"/>
    </source>
</evidence>
<keyword evidence="2 6" id="KW-0055">Arginine biosynthesis</keyword>
<feature type="active site" evidence="6">
    <location>
        <position position="117"/>
    </location>
</feature>
<dbReference type="eggNOG" id="COG0002">
    <property type="taxonomic scope" value="Bacteria"/>
</dbReference>
<dbReference type="UniPathway" id="UPA00068">
    <property type="reaction ID" value="UER00108"/>
</dbReference>
<dbReference type="PANTHER" id="PTHR32338">
    <property type="entry name" value="N-ACETYL-GAMMA-GLUTAMYL-PHOSPHATE REDUCTASE, CHLOROPLASTIC-RELATED-RELATED"/>
    <property type="match status" value="1"/>
</dbReference>
<comment type="subcellular location">
    <subcellularLocation>
        <location evidence="6">Cytoplasm</location>
    </subcellularLocation>
</comment>
<evidence type="ECO:0000313" key="9">
    <source>
        <dbReference type="Proteomes" id="UP000010077"/>
    </source>
</evidence>
<evidence type="ECO:0000256" key="1">
    <source>
        <dbReference type="ARBA" id="ARBA00022490"/>
    </source>
</evidence>
<comment type="similarity">
    <text evidence="6">Belongs to the NAGSA dehydrogenase family. Type 2 subfamily.</text>
</comment>
<dbReference type="Gene3D" id="3.40.50.720">
    <property type="entry name" value="NAD(P)-binding Rossmann-like Domain"/>
    <property type="match status" value="1"/>
</dbReference>
<dbReference type="KEGG" id="thal:A1OE_743"/>
<dbReference type="InterPro" id="IPR000534">
    <property type="entry name" value="Semialdehyde_DH_NAD-bd"/>
</dbReference>
<reference evidence="8 9" key="1">
    <citation type="journal article" date="2012" name="Proc. Natl. Acad. Sci. U.S.A.">
        <title>Genome streamlining and chemical defense in a coral reef symbiosis.</title>
        <authorList>
            <person name="Kwan J.C."/>
            <person name="Donia M.S."/>
            <person name="Han A.W."/>
            <person name="Hirose E."/>
            <person name="Haygood M.G."/>
            <person name="Schmidt E.W."/>
        </authorList>
    </citation>
    <scope>NUCLEOTIDE SEQUENCE [LARGE SCALE GENOMIC DNA]</scope>
    <source>
        <strain evidence="8 9">L2</strain>
    </source>
</reference>
<dbReference type="InterPro" id="IPR010136">
    <property type="entry name" value="AGPR_type-2"/>
</dbReference>
<evidence type="ECO:0000256" key="5">
    <source>
        <dbReference type="ARBA" id="ARBA00023002"/>
    </source>
</evidence>
<dbReference type="InterPro" id="IPR058924">
    <property type="entry name" value="AGPR_dimerisation_dom"/>
</dbReference>
<name>K7YQY4_9PROT</name>
<dbReference type="GO" id="GO:0005737">
    <property type="term" value="C:cytoplasm"/>
    <property type="evidence" value="ECO:0007669"/>
    <property type="project" value="UniProtKB-SubCell"/>
</dbReference>
<dbReference type="HOGENOM" id="CLU_077118_0_0_5"/>
<dbReference type="RefSeq" id="WP_015088427.1">
    <property type="nucleotide sequence ID" value="NC_019566.1"/>
</dbReference>
<comment type="pathway">
    <text evidence="6">Amino-acid biosynthesis; L-arginine biosynthesis; N(2)-acetyl-L-ornithine from L-glutamate: step 3/4.</text>
</comment>
<gene>
    <name evidence="6 8" type="primary">argC</name>
    <name evidence="8" type="ORF">A1OE_743</name>
</gene>
<dbReference type="GO" id="GO:0051287">
    <property type="term" value="F:NAD binding"/>
    <property type="evidence" value="ECO:0007669"/>
    <property type="project" value="InterPro"/>
</dbReference>
<evidence type="ECO:0000256" key="6">
    <source>
        <dbReference type="HAMAP-Rule" id="MF_01110"/>
    </source>
</evidence>
<organism evidence="8 9">
    <name type="scientific">Candidatus Endolissoclinum faulkneri L2</name>
    <dbReference type="NCBI Taxonomy" id="1193729"/>
    <lineage>
        <taxon>Bacteria</taxon>
        <taxon>Pseudomonadati</taxon>
        <taxon>Pseudomonadota</taxon>
        <taxon>Alphaproteobacteria</taxon>
        <taxon>Rhodospirillales</taxon>
        <taxon>Rhodospirillaceae</taxon>
        <taxon>Candidatus Endolissoclinum</taxon>
    </lineage>
</organism>
<dbReference type="SUPFAM" id="SSF55347">
    <property type="entry name" value="Glyceraldehyde-3-phosphate dehydrogenase-like, C-terminal domain"/>
    <property type="match status" value="1"/>
</dbReference>
<dbReference type="STRING" id="1193729.A1OE_743"/>
<keyword evidence="4 6" id="KW-0521">NADP</keyword>
<proteinExistence type="inferred from homology"/>
<accession>K7YQY4</accession>
<evidence type="ECO:0000256" key="3">
    <source>
        <dbReference type="ARBA" id="ARBA00022605"/>
    </source>
</evidence>
<comment type="function">
    <text evidence="6">Catalyzes the NADPH-dependent reduction of N-acetyl-5-glutamyl phosphate to yield N-acetyl-L-glutamate 5-semialdehyde.</text>
</comment>
<dbReference type="Pfam" id="PF22698">
    <property type="entry name" value="Semialdhyde_dhC_1"/>
    <property type="match status" value="1"/>
</dbReference>
<dbReference type="InterPro" id="IPR050085">
    <property type="entry name" value="AGPR"/>
</dbReference>
<dbReference type="SUPFAM" id="SSF51735">
    <property type="entry name" value="NAD(P)-binding Rossmann-fold domains"/>
    <property type="match status" value="1"/>
</dbReference>
<dbReference type="InterPro" id="IPR036291">
    <property type="entry name" value="NAD(P)-bd_dom_sf"/>
</dbReference>
<dbReference type="SMART" id="SM00859">
    <property type="entry name" value="Semialdhyde_dh"/>
    <property type="match status" value="1"/>
</dbReference>
<dbReference type="Pfam" id="PF01118">
    <property type="entry name" value="Semialdhyde_dh"/>
    <property type="match status" value="1"/>
</dbReference>
<evidence type="ECO:0000256" key="2">
    <source>
        <dbReference type="ARBA" id="ARBA00022571"/>
    </source>
</evidence>
<dbReference type="NCBIfam" id="TIGR01851">
    <property type="entry name" value="argC_other"/>
    <property type="match status" value="1"/>
</dbReference>
<dbReference type="EC" id="1.2.1.38" evidence="6"/>
<comment type="catalytic activity">
    <reaction evidence="6">
        <text>N-acetyl-L-glutamate 5-semialdehyde + phosphate + NADP(+) = N-acetyl-L-glutamyl 5-phosphate + NADPH + H(+)</text>
        <dbReference type="Rhea" id="RHEA:21588"/>
        <dbReference type="ChEBI" id="CHEBI:15378"/>
        <dbReference type="ChEBI" id="CHEBI:29123"/>
        <dbReference type="ChEBI" id="CHEBI:43474"/>
        <dbReference type="ChEBI" id="CHEBI:57783"/>
        <dbReference type="ChEBI" id="CHEBI:57936"/>
        <dbReference type="ChEBI" id="CHEBI:58349"/>
        <dbReference type="EC" id="1.2.1.38"/>
    </reaction>
</comment>
<dbReference type="PANTHER" id="PTHR32338:SF10">
    <property type="entry name" value="N-ACETYL-GAMMA-GLUTAMYL-PHOSPHATE REDUCTASE, CHLOROPLASTIC-RELATED"/>
    <property type="match status" value="1"/>
</dbReference>
<dbReference type="GO" id="GO:0006526">
    <property type="term" value="P:L-arginine biosynthetic process"/>
    <property type="evidence" value="ECO:0007669"/>
    <property type="project" value="UniProtKB-UniRule"/>
</dbReference>
<dbReference type="AlphaFoldDB" id="K7YQY4"/>
<dbReference type="EMBL" id="CP003539">
    <property type="protein sequence ID" value="AFX98929.1"/>
    <property type="molecule type" value="Genomic_DNA"/>
</dbReference>
<dbReference type="CDD" id="cd23935">
    <property type="entry name" value="AGPR_2_C"/>
    <property type="match status" value="1"/>
</dbReference>
<keyword evidence="3 6" id="KW-0028">Amino-acid biosynthesis</keyword>
<feature type="domain" description="Semialdehyde dehydrogenase NAD-binding" evidence="7">
    <location>
        <begin position="5"/>
        <end position="106"/>
    </location>
</feature>
<protein>
    <recommendedName>
        <fullName evidence="6">N-acetyl-gamma-glutamyl-phosphate reductase</fullName>
        <shortName evidence="6">AGPR</shortName>
        <ecNumber evidence="6">1.2.1.38</ecNumber>
    </recommendedName>
    <alternativeName>
        <fullName evidence="6">N-acetyl-glutamate semialdehyde dehydrogenase</fullName>
        <shortName evidence="6">NAGSA dehydrogenase</shortName>
    </alternativeName>
</protein>
<keyword evidence="9" id="KW-1185">Reference proteome</keyword>
<keyword evidence="1 6" id="KW-0963">Cytoplasm</keyword>
<dbReference type="Gene3D" id="3.30.360.10">
    <property type="entry name" value="Dihydrodipicolinate Reductase, domain 2"/>
    <property type="match status" value="1"/>
</dbReference>
<keyword evidence="5 6" id="KW-0560">Oxidoreductase</keyword>
<dbReference type="OrthoDB" id="9801289at2"/>
<dbReference type="PATRIC" id="fig|1193729.4.peg.406"/>